<evidence type="ECO:0000313" key="2">
    <source>
        <dbReference type="Proteomes" id="UP001497480"/>
    </source>
</evidence>
<dbReference type="Proteomes" id="UP001497480">
    <property type="component" value="Unassembled WGS sequence"/>
</dbReference>
<proteinExistence type="predicted"/>
<gene>
    <name evidence="1" type="ORF">LLUT_LOCUS3960</name>
</gene>
<protein>
    <submittedName>
        <fullName evidence="1">Uncharacterized protein</fullName>
    </submittedName>
</protein>
<evidence type="ECO:0000313" key="1">
    <source>
        <dbReference type="EMBL" id="CAL0302900.1"/>
    </source>
</evidence>
<keyword evidence="2" id="KW-1185">Reference proteome</keyword>
<sequence>MAFLSFYPFREYTFSDMRYLEHRAKLLNQSLMTFGFLTCLDFFANGPMRIDLYFLSEKMKR</sequence>
<dbReference type="AlphaFoldDB" id="A0AAV1W0W6"/>
<dbReference type="EMBL" id="CAXHTB010000003">
    <property type="protein sequence ID" value="CAL0302900.1"/>
    <property type="molecule type" value="Genomic_DNA"/>
</dbReference>
<organism evidence="1 2">
    <name type="scientific">Lupinus luteus</name>
    <name type="common">European yellow lupine</name>
    <dbReference type="NCBI Taxonomy" id="3873"/>
    <lineage>
        <taxon>Eukaryota</taxon>
        <taxon>Viridiplantae</taxon>
        <taxon>Streptophyta</taxon>
        <taxon>Embryophyta</taxon>
        <taxon>Tracheophyta</taxon>
        <taxon>Spermatophyta</taxon>
        <taxon>Magnoliopsida</taxon>
        <taxon>eudicotyledons</taxon>
        <taxon>Gunneridae</taxon>
        <taxon>Pentapetalae</taxon>
        <taxon>rosids</taxon>
        <taxon>fabids</taxon>
        <taxon>Fabales</taxon>
        <taxon>Fabaceae</taxon>
        <taxon>Papilionoideae</taxon>
        <taxon>50 kb inversion clade</taxon>
        <taxon>genistoids sensu lato</taxon>
        <taxon>core genistoids</taxon>
        <taxon>Genisteae</taxon>
        <taxon>Lupinus</taxon>
    </lineage>
</organism>
<comment type="caution">
    <text evidence="1">The sequence shown here is derived from an EMBL/GenBank/DDBJ whole genome shotgun (WGS) entry which is preliminary data.</text>
</comment>
<reference evidence="1 2" key="1">
    <citation type="submission" date="2024-03" db="EMBL/GenBank/DDBJ databases">
        <authorList>
            <person name="Martinez-Hernandez J."/>
        </authorList>
    </citation>
    <scope>NUCLEOTIDE SEQUENCE [LARGE SCALE GENOMIC DNA]</scope>
</reference>
<accession>A0AAV1W0W6</accession>
<name>A0AAV1W0W6_LUPLU</name>